<dbReference type="PANTHER" id="PTHR32494">
    <property type="entry name" value="ALLANTOATE DEIMINASE-RELATED"/>
    <property type="match status" value="1"/>
</dbReference>
<evidence type="ECO:0000313" key="4">
    <source>
        <dbReference type="EMBL" id="MBC8335283.1"/>
    </source>
</evidence>
<keyword evidence="2 4" id="KW-0378">Hydrolase</keyword>
<gene>
    <name evidence="4" type="ORF">H8E29_08465</name>
</gene>
<dbReference type="SUPFAM" id="SSF53187">
    <property type="entry name" value="Zn-dependent exopeptidases"/>
    <property type="match status" value="1"/>
</dbReference>
<dbReference type="AlphaFoldDB" id="A0A8J6NLA7"/>
<comment type="similarity">
    <text evidence="1">Belongs to the peptidase M20 family.</text>
</comment>
<accession>A0A8J6NLA7</accession>
<dbReference type="Proteomes" id="UP000614469">
    <property type="component" value="Unassembled WGS sequence"/>
</dbReference>
<dbReference type="EMBL" id="JACNJN010000099">
    <property type="protein sequence ID" value="MBC8335283.1"/>
    <property type="molecule type" value="Genomic_DNA"/>
</dbReference>
<protein>
    <submittedName>
        <fullName evidence="4">Zn-dependent hydrolase</fullName>
    </submittedName>
</protein>
<evidence type="ECO:0000256" key="2">
    <source>
        <dbReference type="ARBA" id="ARBA00022801"/>
    </source>
</evidence>
<dbReference type="SUPFAM" id="SSF55031">
    <property type="entry name" value="Bacterial exopeptidase dimerisation domain"/>
    <property type="match status" value="1"/>
</dbReference>
<dbReference type="Pfam" id="PF01546">
    <property type="entry name" value="Peptidase_M20"/>
    <property type="match status" value="1"/>
</dbReference>
<evidence type="ECO:0000256" key="1">
    <source>
        <dbReference type="ARBA" id="ARBA00006153"/>
    </source>
</evidence>
<dbReference type="GO" id="GO:0016813">
    <property type="term" value="F:hydrolase activity, acting on carbon-nitrogen (but not peptide) bonds, in linear amidines"/>
    <property type="evidence" value="ECO:0007669"/>
    <property type="project" value="InterPro"/>
</dbReference>
<sequence>MVNNNIQIDEERFRKEFDLLSQIGATDEGGVHRPTFSNAHLEARSWIRDKALDAGLGFKVDQAGNHSLILPCSYHDRPSLIIGSHLDSVPNGGRFDGALGVFAGLEVLRRIKEEGINLPINLEVIDFTDEEGSLVSFLGSYALTGKLTDKELENPRGGRTALVDGLERAGLKESKILNAKRDLQKIAGYLELHVEQSSKLEKANKDVGLVSSIAGIVFYNITFLGKEDHAATAPMDSRRDAGIGASAFSLAARQMVIEQFPTCYVNIGNMRYEPGSFNIIPGKAKLSLEFRAPKAKVMDKLDEELLERAKQIAAQYGLGIEIDFLGERQPALMSVGMQEIIEK</sequence>
<name>A0A8J6NLA7_9CHLR</name>
<organism evidence="4 5">
    <name type="scientific">Candidatus Desulfolinea nitratireducens</name>
    <dbReference type="NCBI Taxonomy" id="2841698"/>
    <lineage>
        <taxon>Bacteria</taxon>
        <taxon>Bacillati</taxon>
        <taxon>Chloroflexota</taxon>
        <taxon>Anaerolineae</taxon>
        <taxon>Anaerolineales</taxon>
        <taxon>Anaerolineales incertae sedis</taxon>
        <taxon>Candidatus Desulfolinea</taxon>
    </lineage>
</organism>
<dbReference type="InterPro" id="IPR011650">
    <property type="entry name" value="Peptidase_M20_dimer"/>
</dbReference>
<evidence type="ECO:0000259" key="3">
    <source>
        <dbReference type="Pfam" id="PF07687"/>
    </source>
</evidence>
<dbReference type="InterPro" id="IPR036264">
    <property type="entry name" value="Bact_exopeptidase_dim_dom"/>
</dbReference>
<dbReference type="Pfam" id="PF07687">
    <property type="entry name" value="M20_dimer"/>
    <property type="match status" value="1"/>
</dbReference>
<evidence type="ECO:0000313" key="5">
    <source>
        <dbReference type="Proteomes" id="UP000614469"/>
    </source>
</evidence>
<dbReference type="PANTHER" id="PTHR32494:SF5">
    <property type="entry name" value="ALLANTOATE AMIDOHYDROLASE"/>
    <property type="match status" value="1"/>
</dbReference>
<comment type="caution">
    <text evidence="4">The sequence shown here is derived from an EMBL/GenBank/DDBJ whole genome shotgun (WGS) entry which is preliminary data.</text>
</comment>
<dbReference type="NCBIfam" id="TIGR01879">
    <property type="entry name" value="hydantase"/>
    <property type="match status" value="1"/>
</dbReference>
<feature type="non-terminal residue" evidence="4">
    <location>
        <position position="343"/>
    </location>
</feature>
<proteinExistence type="inferred from homology"/>
<reference evidence="4 5" key="1">
    <citation type="submission" date="2020-08" db="EMBL/GenBank/DDBJ databases">
        <title>Bridging the membrane lipid divide: bacteria of the FCB group superphylum have the potential to synthesize archaeal ether lipids.</title>
        <authorList>
            <person name="Villanueva L."/>
            <person name="Von Meijenfeldt F.A.B."/>
            <person name="Westbye A.B."/>
            <person name="Yadav S."/>
            <person name="Hopmans E.C."/>
            <person name="Dutilh B.E."/>
            <person name="Sinninghe Damste J.S."/>
        </authorList>
    </citation>
    <scope>NUCLEOTIDE SEQUENCE [LARGE SCALE GENOMIC DNA]</scope>
    <source>
        <strain evidence="4">NIOZ-UU36</strain>
    </source>
</reference>
<dbReference type="Gene3D" id="3.40.630.10">
    <property type="entry name" value="Zn peptidases"/>
    <property type="match status" value="1"/>
</dbReference>
<dbReference type="InterPro" id="IPR002933">
    <property type="entry name" value="Peptidase_M20"/>
</dbReference>
<dbReference type="InterPro" id="IPR010158">
    <property type="entry name" value="Amidase_Cbmase"/>
</dbReference>
<feature type="domain" description="Peptidase M20 dimerisation" evidence="3">
    <location>
        <begin position="215"/>
        <end position="316"/>
    </location>
</feature>
<dbReference type="Gene3D" id="3.30.70.360">
    <property type="match status" value="1"/>
</dbReference>